<comment type="caution">
    <text evidence="2">The sequence shown here is derived from an EMBL/GenBank/DDBJ whole genome shotgun (WGS) entry which is preliminary data.</text>
</comment>
<dbReference type="STRING" id="101091.A0A1C7NCT5"/>
<protein>
    <submittedName>
        <fullName evidence="2">Cell cycle checkpoint control protein RAD9B</fullName>
    </submittedName>
</protein>
<sequence length="404" mass="46330">MEFEVILPSDNFQAFSGILDALSHFGELVSLEARNEQFLISAFNSARTAQAVVHVARQFFKGYKLLRRGSTATSIPCTVSNRNFNSILKKNLGGIKNIKECHIRITQAPEARIYMKLIYRNGVTKKNTIWYNEGDPIVHLFQQNHPYHIECEPGVLKMYMNKFDQRVQELAITLDHEKVTLASHWDDSSCLFGDRPVKSTFMIQKVDFKTYQLDQPVKLVMNLKEFKTMVDYMDTMETTVTLEFTEPGRPLLFRHRYQSTMIVLVALMTQPEHMYPTIATEEQSYASTRQSTHTRRHPPPIIPSSPSSGSSQTSRVIEPVSQPPAITREHDTIPANTHFISDDEEEDNESRPSLTLSQQHYSRRLTTIERIRLQKKKTRESTGSPMSLPSLDHKDSPASCHNQK</sequence>
<dbReference type="Proteomes" id="UP000093000">
    <property type="component" value="Unassembled WGS sequence"/>
</dbReference>
<feature type="compositionally biased region" description="Polar residues" evidence="1">
    <location>
        <begin position="351"/>
        <end position="360"/>
    </location>
</feature>
<name>A0A1C7NCT5_9FUNG</name>
<gene>
    <name evidence="2" type="primary">RAD9B</name>
    <name evidence="2" type="ORF">A0J61_05184</name>
</gene>
<feature type="region of interest" description="Disordered" evidence="1">
    <location>
        <begin position="283"/>
        <end position="404"/>
    </location>
</feature>
<evidence type="ECO:0000313" key="3">
    <source>
        <dbReference type="Proteomes" id="UP000093000"/>
    </source>
</evidence>
<dbReference type="Pfam" id="PF04139">
    <property type="entry name" value="Rad9"/>
    <property type="match status" value="1"/>
</dbReference>
<dbReference type="AlphaFoldDB" id="A0A1C7NCT5"/>
<dbReference type="FunCoup" id="A0A1C7NCT5">
    <property type="interactions" value="389"/>
</dbReference>
<dbReference type="PANTHER" id="PTHR15237:SF0">
    <property type="entry name" value="CELL CYCLE CHECKPOINT CONTROL PROTEIN"/>
    <property type="match status" value="1"/>
</dbReference>
<dbReference type="GO" id="GO:0000076">
    <property type="term" value="P:DNA replication checkpoint signaling"/>
    <property type="evidence" value="ECO:0007669"/>
    <property type="project" value="TreeGrafter"/>
</dbReference>
<organism evidence="2 3">
    <name type="scientific">Choanephora cucurbitarum</name>
    <dbReference type="NCBI Taxonomy" id="101091"/>
    <lineage>
        <taxon>Eukaryota</taxon>
        <taxon>Fungi</taxon>
        <taxon>Fungi incertae sedis</taxon>
        <taxon>Mucoromycota</taxon>
        <taxon>Mucoromycotina</taxon>
        <taxon>Mucoromycetes</taxon>
        <taxon>Mucorales</taxon>
        <taxon>Mucorineae</taxon>
        <taxon>Choanephoraceae</taxon>
        <taxon>Choanephoroideae</taxon>
        <taxon>Choanephora</taxon>
    </lineage>
</organism>
<dbReference type="PANTHER" id="PTHR15237">
    <property type="entry name" value="DNA REPAIR PROTEIN RAD9"/>
    <property type="match status" value="1"/>
</dbReference>
<dbReference type="InterPro" id="IPR007268">
    <property type="entry name" value="Rad9/Ddc1"/>
</dbReference>
<dbReference type="GO" id="GO:0071479">
    <property type="term" value="P:cellular response to ionizing radiation"/>
    <property type="evidence" value="ECO:0007669"/>
    <property type="project" value="TreeGrafter"/>
</dbReference>
<keyword evidence="3" id="KW-1185">Reference proteome</keyword>
<evidence type="ECO:0000313" key="2">
    <source>
        <dbReference type="EMBL" id="OBZ86770.1"/>
    </source>
</evidence>
<dbReference type="InParanoid" id="A0A1C7NCT5"/>
<proteinExistence type="predicted"/>
<dbReference type="GO" id="GO:0031573">
    <property type="term" value="P:mitotic intra-S DNA damage checkpoint signaling"/>
    <property type="evidence" value="ECO:0007669"/>
    <property type="project" value="TreeGrafter"/>
</dbReference>
<dbReference type="GO" id="GO:0030896">
    <property type="term" value="C:checkpoint clamp complex"/>
    <property type="evidence" value="ECO:0007669"/>
    <property type="project" value="InterPro"/>
</dbReference>
<dbReference type="SUPFAM" id="SSF55979">
    <property type="entry name" value="DNA clamp"/>
    <property type="match status" value="1"/>
</dbReference>
<dbReference type="OrthoDB" id="60092at2759"/>
<accession>A0A1C7NCT5</accession>
<reference evidence="2 3" key="1">
    <citation type="submission" date="2016-03" db="EMBL/GenBank/DDBJ databases">
        <title>Choanephora cucurbitarum.</title>
        <authorList>
            <person name="Min B."/>
            <person name="Park H."/>
            <person name="Park J.-H."/>
            <person name="Shin H.-D."/>
            <person name="Choi I.-G."/>
        </authorList>
    </citation>
    <scope>NUCLEOTIDE SEQUENCE [LARGE SCALE GENOMIC DNA]</scope>
    <source>
        <strain evidence="2 3">KUS-F28377</strain>
    </source>
</reference>
<dbReference type="InterPro" id="IPR046938">
    <property type="entry name" value="DNA_clamp_sf"/>
</dbReference>
<evidence type="ECO:0000256" key="1">
    <source>
        <dbReference type="SAM" id="MobiDB-lite"/>
    </source>
</evidence>
<dbReference type="Gene3D" id="3.70.10.10">
    <property type="match status" value="1"/>
</dbReference>
<dbReference type="EMBL" id="LUGH01000273">
    <property type="protein sequence ID" value="OBZ86770.1"/>
    <property type="molecule type" value="Genomic_DNA"/>
</dbReference>
<dbReference type="GO" id="GO:0006281">
    <property type="term" value="P:DNA repair"/>
    <property type="evidence" value="ECO:0007669"/>
    <property type="project" value="TreeGrafter"/>
</dbReference>